<name>A0A2W5TLW7_9BACT</name>
<dbReference type="Pfam" id="PF00158">
    <property type="entry name" value="Sigma54_activat"/>
    <property type="match status" value="1"/>
</dbReference>
<dbReference type="AlphaFoldDB" id="A0A2W5TLW7"/>
<reference evidence="2 3" key="1">
    <citation type="submission" date="2017-08" db="EMBL/GenBank/DDBJ databases">
        <title>Infants hospitalized years apart are colonized by the same room-sourced microbial strains.</title>
        <authorList>
            <person name="Brooks B."/>
            <person name="Olm M.R."/>
            <person name="Firek B.A."/>
            <person name="Baker R."/>
            <person name="Thomas B.C."/>
            <person name="Morowitz M.J."/>
            <person name="Banfield J.F."/>
        </authorList>
    </citation>
    <scope>NUCLEOTIDE SEQUENCE [LARGE SCALE GENOMIC DNA]</scope>
    <source>
        <strain evidence="2">S2_003_000_R2_14</strain>
    </source>
</reference>
<dbReference type="InterPro" id="IPR002078">
    <property type="entry name" value="Sigma_54_int"/>
</dbReference>
<dbReference type="Proteomes" id="UP000249061">
    <property type="component" value="Unassembled WGS sequence"/>
</dbReference>
<proteinExistence type="predicted"/>
<organism evidence="2 3">
    <name type="scientific">Archangium gephyra</name>
    <dbReference type="NCBI Taxonomy" id="48"/>
    <lineage>
        <taxon>Bacteria</taxon>
        <taxon>Pseudomonadati</taxon>
        <taxon>Myxococcota</taxon>
        <taxon>Myxococcia</taxon>
        <taxon>Myxococcales</taxon>
        <taxon>Cystobacterineae</taxon>
        <taxon>Archangiaceae</taxon>
        <taxon>Archangium</taxon>
    </lineage>
</organism>
<gene>
    <name evidence="2" type="ORF">DI536_15440</name>
</gene>
<protein>
    <recommendedName>
        <fullName evidence="1">Sigma-54 factor interaction domain-containing protein</fullName>
    </recommendedName>
</protein>
<comment type="caution">
    <text evidence="2">The sequence shown here is derived from an EMBL/GenBank/DDBJ whole genome shotgun (WGS) entry which is preliminary data.</text>
</comment>
<dbReference type="SUPFAM" id="SSF52540">
    <property type="entry name" value="P-loop containing nucleoside triphosphate hydrolases"/>
    <property type="match status" value="1"/>
</dbReference>
<dbReference type="Gene3D" id="3.40.50.300">
    <property type="entry name" value="P-loop containing nucleotide triphosphate hydrolases"/>
    <property type="match status" value="1"/>
</dbReference>
<feature type="domain" description="Sigma-54 factor interaction" evidence="1">
    <location>
        <begin position="12"/>
        <end position="56"/>
    </location>
</feature>
<sequence length="109" mass="12188">MRAVDRLTHQAPLGSNAAPSRVDVRFICATNRDLPAMVKGGKFRDDLFFRVGVITVDCRRCARTRTTCPFSRRCSCSRPRRSTRARCRSFPPTRWSCCAAGTTRATCAS</sequence>
<dbReference type="GO" id="GO:0006355">
    <property type="term" value="P:regulation of DNA-templated transcription"/>
    <property type="evidence" value="ECO:0007669"/>
    <property type="project" value="InterPro"/>
</dbReference>
<dbReference type="EMBL" id="QFQP01000012">
    <property type="protein sequence ID" value="PZR12295.1"/>
    <property type="molecule type" value="Genomic_DNA"/>
</dbReference>
<dbReference type="InterPro" id="IPR027417">
    <property type="entry name" value="P-loop_NTPase"/>
</dbReference>
<evidence type="ECO:0000259" key="1">
    <source>
        <dbReference type="PROSITE" id="PS50045"/>
    </source>
</evidence>
<evidence type="ECO:0000313" key="2">
    <source>
        <dbReference type="EMBL" id="PZR12295.1"/>
    </source>
</evidence>
<dbReference type="GO" id="GO:0005524">
    <property type="term" value="F:ATP binding"/>
    <property type="evidence" value="ECO:0007669"/>
    <property type="project" value="InterPro"/>
</dbReference>
<evidence type="ECO:0000313" key="3">
    <source>
        <dbReference type="Proteomes" id="UP000249061"/>
    </source>
</evidence>
<dbReference type="PROSITE" id="PS50045">
    <property type="entry name" value="SIGMA54_INTERACT_4"/>
    <property type="match status" value="1"/>
</dbReference>
<accession>A0A2W5TLW7</accession>